<feature type="region of interest" description="Disordered" evidence="1">
    <location>
        <begin position="280"/>
        <end position="307"/>
    </location>
</feature>
<feature type="region of interest" description="Disordered" evidence="1">
    <location>
        <begin position="997"/>
        <end position="1061"/>
    </location>
</feature>
<accession>A0A5N6TDW1</accession>
<dbReference type="OrthoDB" id="6252103at2759"/>
<evidence type="ECO:0000313" key="2">
    <source>
        <dbReference type="EMBL" id="KAE8144466.1"/>
    </source>
</evidence>
<dbReference type="PANTHER" id="PTHR45589">
    <property type="entry name" value="WD REPEAT DOMAIN 62, ISOFORM G"/>
    <property type="match status" value="1"/>
</dbReference>
<protein>
    <submittedName>
        <fullName evidence="2">WD40-repeat-containing domain protein</fullName>
    </submittedName>
</protein>
<dbReference type="InterPro" id="IPR001680">
    <property type="entry name" value="WD40_rpt"/>
</dbReference>
<feature type="compositionally biased region" description="Basic and acidic residues" evidence="1">
    <location>
        <begin position="1010"/>
        <end position="1030"/>
    </location>
</feature>
<feature type="compositionally biased region" description="Polar residues" evidence="1">
    <location>
        <begin position="850"/>
        <end position="864"/>
    </location>
</feature>
<dbReference type="InterPro" id="IPR015943">
    <property type="entry name" value="WD40/YVTN_repeat-like_dom_sf"/>
</dbReference>
<feature type="compositionally biased region" description="Low complexity" evidence="1">
    <location>
        <begin position="875"/>
        <end position="900"/>
    </location>
</feature>
<feature type="compositionally biased region" description="Polar residues" evidence="1">
    <location>
        <begin position="805"/>
        <end position="814"/>
    </location>
</feature>
<dbReference type="Pfam" id="PF00400">
    <property type="entry name" value="WD40"/>
    <property type="match status" value="3"/>
</dbReference>
<evidence type="ECO:0000313" key="3">
    <source>
        <dbReference type="Proteomes" id="UP000325780"/>
    </source>
</evidence>
<organism evidence="2 3">
    <name type="scientific">Aspergillus avenaceus</name>
    <dbReference type="NCBI Taxonomy" id="36643"/>
    <lineage>
        <taxon>Eukaryota</taxon>
        <taxon>Fungi</taxon>
        <taxon>Dikarya</taxon>
        <taxon>Ascomycota</taxon>
        <taxon>Pezizomycotina</taxon>
        <taxon>Eurotiomycetes</taxon>
        <taxon>Eurotiomycetidae</taxon>
        <taxon>Eurotiales</taxon>
        <taxon>Aspergillaceae</taxon>
        <taxon>Aspergillus</taxon>
        <taxon>Aspergillus subgen. Circumdati</taxon>
    </lineage>
</organism>
<feature type="region of interest" description="Disordered" evidence="1">
    <location>
        <begin position="98"/>
        <end position="146"/>
    </location>
</feature>
<sequence length="1061" mass="114456">MALSVKSKAAGPGSSLRITPSSSPGLRPPRTPNKAPQYQSTISLQTVIGTTTTSPHGFSSHDESRSFALCAGSAAVLAELDEDGNVNQRFFKARPSASSVNPATSFYNQSTPPTTPDTRARPVSNAKSTAHGNMFNGSPSSELAESNNNRAWSSRERVKAVTSVSISPNGRFLAVGETGYSPRVLIFSTARDASPEVPLSILNEHTFGVRGLAFSYDSQYLATIGDTNDGFLFVWSVNLKNGAAKLHSTNKCTSYIRDMCFMGQTLITVGVRHVKAWRLPEQRPASPSKSRLHTESAPSSPNHTPRALSGRNCLLGSLAESTFTSVASISGHEAVVGTDSGALCFLDDSESSQKLSLVEHVGFGITSMTVDSDRSCLWIGGRGKQMRKFSFDTLRASTAPLSPGLSETSSTSDHKSGDQKCKGPAVICMGALTTHMVSVDSTKSIHVHSIESLGSGESQEHVETTMPAHRDAVLGISPLKVPNDLKAEFYTWSCKGGVHFWDSQGECRDSRVISLEDLPGMDDDASNELKVVRATDDMDLFVSGDKFGVLRVLNGCSWECVGEVRAHGGEITDIAVNAAYDSCLIASGGRDRMVQLFQKTEDQLKLVQTMDDHVGSVGQVMFVNNGEKLLSCSADRTVVIRDRVTKDSDDSVSIAYLISKVITLKAAPVSMTLSTDGSDTLVISTTDRCIHQYEMASGRHIHSFRASDSDSTDTVVMSALAVAGEVAGHSPRTLMGVSSTDKSIRVYDLDRGLFLTGEFGHTEGVSDVCLLEKSSESSDKPFIRTLISSGIDGVVMIWSVSVQPLQSQESGKTTSGEEDEGPPKETTLAKPPIRKVLSKSELAEFRQENGGHTQTPTRTRSNSRLIHKLSRFALGHSSSKNGSSTPSTPTPHSAHGSSSSLRPEKSRRTPSPPTPKSASTKKTSSLGHTSHRSPLDFRNHTRHSEEDDIVSLETSTEHVCRTLRAYRKKLSGSKEQLHAQKELERELGLTLHSLNSRTKSCENTETETDGSGKENEKLNVPKCSGHDHKTNRPRRIPSTPNFSQKQRPASSRSHSVESDGK</sequence>
<feature type="compositionally biased region" description="Polar residues" evidence="1">
    <location>
        <begin position="98"/>
        <end position="110"/>
    </location>
</feature>
<reference evidence="2 3" key="1">
    <citation type="submission" date="2019-04" db="EMBL/GenBank/DDBJ databases">
        <title>Friends and foes A comparative genomics study of 23 Aspergillus species from section Flavi.</title>
        <authorList>
            <consortium name="DOE Joint Genome Institute"/>
            <person name="Kjaerbolling I."/>
            <person name="Vesth T."/>
            <person name="Frisvad J.C."/>
            <person name="Nybo J.L."/>
            <person name="Theobald S."/>
            <person name="Kildgaard S."/>
            <person name="Isbrandt T."/>
            <person name="Kuo A."/>
            <person name="Sato A."/>
            <person name="Lyhne E.K."/>
            <person name="Kogle M.E."/>
            <person name="Wiebenga A."/>
            <person name="Kun R.S."/>
            <person name="Lubbers R.J."/>
            <person name="Makela M.R."/>
            <person name="Barry K."/>
            <person name="Chovatia M."/>
            <person name="Clum A."/>
            <person name="Daum C."/>
            <person name="Haridas S."/>
            <person name="He G."/>
            <person name="LaButti K."/>
            <person name="Lipzen A."/>
            <person name="Mondo S."/>
            <person name="Riley R."/>
            <person name="Salamov A."/>
            <person name="Simmons B.A."/>
            <person name="Magnuson J.K."/>
            <person name="Henrissat B."/>
            <person name="Mortensen U.H."/>
            <person name="Larsen T.O."/>
            <person name="Devries R.P."/>
            <person name="Grigoriev I.V."/>
            <person name="Machida M."/>
            <person name="Baker S.E."/>
            <person name="Andersen M.R."/>
        </authorList>
    </citation>
    <scope>NUCLEOTIDE SEQUENCE [LARGE SCALE GENOMIC DNA]</scope>
    <source>
        <strain evidence="2 3">IBT 18842</strain>
    </source>
</reference>
<dbReference type="SMART" id="SM00320">
    <property type="entry name" value="WD40"/>
    <property type="match status" value="8"/>
</dbReference>
<dbReference type="SUPFAM" id="SSF50978">
    <property type="entry name" value="WD40 repeat-like"/>
    <property type="match status" value="2"/>
</dbReference>
<feature type="region of interest" description="Disordered" evidence="1">
    <location>
        <begin position="805"/>
        <end position="954"/>
    </location>
</feature>
<dbReference type="PANTHER" id="PTHR45589:SF1">
    <property type="entry name" value="WD REPEAT DOMAIN 62, ISOFORM G"/>
    <property type="match status" value="1"/>
</dbReference>
<feature type="compositionally biased region" description="Low complexity" evidence="1">
    <location>
        <begin position="916"/>
        <end position="925"/>
    </location>
</feature>
<dbReference type="AlphaFoldDB" id="A0A5N6TDW1"/>
<proteinExistence type="predicted"/>
<keyword evidence="3" id="KW-1185">Reference proteome</keyword>
<name>A0A5N6TDW1_ASPAV</name>
<feature type="region of interest" description="Disordered" evidence="1">
    <location>
        <begin position="1"/>
        <end position="40"/>
    </location>
</feature>
<feature type="compositionally biased region" description="Polar residues" evidence="1">
    <location>
        <begin position="1038"/>
        <end position="1053"/>
    </location>
</feature>
<dbReference type="Proteomes" id="UP000325780">
    <property type="component" value="Unassembled WGS sequence"/>
</dbReference>
<dbReference type="InterPro" id="IPR036322">
    <property type="entry name" value="WD40_repeat_dom_sf"/>
</dbReference>
<dbReference type="EMBL" id="ML742512">
    <property type="protein sequence ID" value="KAE8144466.1"/>
    <property type="molecule type" value="Genomic_DNA"/>
</dbReference>
<gene>
    <name evidence="2" type="ORF">BDV25DRAFT_93304</name>
</gene>
<dbReference type="InterPro" id="IPR052779">
    <property type="entry name" value="WDR62"/>
</dbReference>
<feature type="compositionally biased region" description="Basic and acidic residues" evidence="1">
    <location>
        <begin position="933"/>
        <end position="945"/>
    </location>
</feature>
<evidence type="ECO:0000256" key="1">
    <source>
        <dbReference type="SAM" id="MobiDB-lite"/>
    </source>
</evidence>
<feature type="compositionally biased region" description="Polar residues" evidence="1">
    <location>
        <begin position="125"/>
        <end position="146"/>
    </location>
</feature>
<dbReference type="Gene3D" id="2.130.10.10">
    <property type="entry name" value="YVTN repeat-like/Quinoprotein amine dehydrogenase"/>
    <property type="match status" value="3"/>
</dbReference>